<dbReference type="InterPro" id="IPR014729">
    <property type="entry name" value="Rossmann-like_a/b/a_fold"/>
</dbReference>
<dbReference type="Gene3D" id="3.30.300.10">
    <property type="match status" value="1"/>
</dbReference>
<dbReference type="EC" id="6.3.5.2" evidence="9"/>
<comment type="function">
    <text evidence="1 9">Catalyzes the synthesis of GMP from XMP.</text>
</comment>
<protein>
    <recommendedName>
        <fullName evidence="9">GMP synthase [glutamine-hydrolyzing]</fullName>
        <ecNumber evidence="9">6.3.5.2</ecNumber>
    </recommendedName>
    <alternativeName>
        <fullName evidence="9">GMP synthetase</fullName>
    </alternativeName>
    <alternativeName>
        <fullName evidence="9">Glutamine amidotransferase</fullName>
    </alternativeName>
</protein>
<evidence type="ECO:0000256" key="1">
    <source>
        <dbReference type="ARBA" id="ARBA00002332"/>
    </source>
</evidence>
<evidence type="ECO:0000313" key="12">
    <source>
        <dbReference type="EMBL" id="KXU34354.1"/>
    </source>
</evidence>
<dbReference type="PANTHER" id="PTHR11922:SF2">
    <property type="entry name" value="GMP SYNTHASE [GLUTAMINE-HYDROLYZING]"/>
    <property type="match status" value="1"/>
</dbReference>
<dbReference type="PRINTS" id="PR00096">
    <property type="entry name" value="GATASE"/>
</dbReference>
<dbReference type="NCBIfam" id="TIGR00888">
    <property type="entry name" value="guaA_Nterm"/>
    <property type="match status" value="1"/>
</dbReference>
<evidence type="ECO:0000256" key="4">
    <source>
        <dbReference type="ARBA" id="ARBA00022741"/>
    </source>
</evidence>
<reference evidence="12 13" key="1">
    <citation type="submission" date="2016-02" db="EMBL/GenBank/DDBJ databases">
        <authorList>
            <person name="Wen L."/>
            <person name="He K."/>
            <person name="Yang H."/>
        </authorList>
    </citation>
    <scope>NUCLEOTIDE SEQUENCE [LARGE SCALE GENOMIC DNA]</scope>
    <source>
        <strain evidence="12 13">CV41</strain>
    </source>
</reference>
<evidence type="ECO:0000256" key="5">
    <source>
        <dbReference type="ARBA" id="ARBA00022749"/>
    </source>
</evidence>
<feature type="active site" evidence="9">
    <location>
        <position position="170"/>
    </location>
</feature>
<comment type="catalytic activity">
    <reaction evidence="9">
        <text>XMP + L-glutamine + ATP + H2O = GMP + L-glutamate + AMP + diphosphate + 2 H(+)</text>
        <dbReference type="Rhea" id="RHEA:11680"/>
        <dbReference type="ChEBI" id="CHEBI:15377"/>
        <dbReference type="ChEBI" id="CHEBI:15378"/>
        <dbReference type="ChEBI" id="CHEBI:29985"/>
        <dbReference type="ChEBI" id="CHEBI:30616"/>
        <dbReference type="ChEBI" id="CHEBI:33019"/>
        <dbReference type="ChEBI" id="CHEBI:57464"/>
        <dbReference type="ChEBI" id="CHEBI:58115"/>
        <dbReference type="ChEBI" id="CHEBI:58359"/>
        <dbReference type="ChEBI" id="CHEBI:456215"/>
        <dbReference type="EC" id="6.3.5.2"/>
    </reaction>
</comment>
<sequence>MPQTIAVLDFGSQYTQIIARRIRECEAYSRLYPYGTSAEQLRADGVIGIILSGGPSSVFAKNAPLPDPKIFELGVPVLGICYGVQLMGRLLGGAVAKSKEREYGHGTLSIAKPGRLFNKLPRKLRVWNSHGDKLTALPPGFAAIGTTENSPYAVIEDRARNFYGIQFHPEVFHSERGSDVLRNFLLNVCGATQDWTTKDFIKHAVSDIRRTVGKSRVLLGLSGGVDSSVAAALLHRAIGKQLTCVFVDNGLLRAGEREAVEALYGRHFKIDLRVVDASALFLRRLKGVSEPEQKRKIIGRTFVEVFEKSLKQIGKGVDYLAQGTLYPDVIESVAIDNNPAALIKSHHNVGGLPERMKLKLLEPLRELFKDEVRAVGEALGLPREVVWRHPFPGPGLGVRVLGEVTRDKLEVLRQADTILLEEMRKSGWYAKVWQAFCVFLPVKSVGVIGDERNYSWVIAVRVVESIDAMTADWTRLPYDLLQHISNRITNEVRDVSRVVLDISSKPPATIEWE</sequence>
<keyword evidence="13" id="KW-1185">Reference proteome</keyword>
<dbReference type="Gene3D" id="3.40.50.620">
    <property type="entry name" value="HUPs"/>
    <property type="match status" value="1"/>
</dbReference>
<dbReference type="UniPathway" id="UPA00189">
    <property type="reaction ID" value="UER00296"/>
</dbReference>
<evidence type="ECO:0000256" key="8">
    <source>
        <dbReference type="ARBA" id="ARBA00022962"/>
    </source>
</evidence>
<dbReference type="SUPFAM" id="SSF52402">
    <property type="entry name" value="Adenine nucleotide alpha hydrolases-like"/>
    <property type="match status" value="1"/>
</dbReference>
<evidence type="ECO:0000259" key="11">
    <source>
        <dbReference type="PROSITE" id="PS51553"/>
    </source>
</evidence>
<dbReference type="GO" id="GO:0005524">
    <property type="term" value="F:ATP binding"/>
    <property type="evidence" value="ECO:0007669"/>
    <property type="project" value="UniProtKB-UniRule"/>
</dbReference>
<dbReference type="InterPro" id="IPR004739">
    <property type="entry name" value="GMP_synth_GATase"/>
</dbReference>
<dbReference type="NCBIfam" id="TIGR00884">
    <property type="entry name" value="guaA_Cterm"/>
    <property type="match status" value="1"/>
</dbReference>
<dbReference type="EMBL" id="LSZP01000059">
    <property type="protein sequence ID" value="KXU34354.1"/>
    <property type="molecule type" value="Genomic_DNA"/>
</dbReference>
<dbReference type="FunFam" id="3.30.300.10:FF:000002">
    <property type="entry name" value="GMP synthase [glutamine-hydrolyzing]"/>
    <property type="match status" value="1"/>
</dbReference>
<evidence type="ECO:0000256" key="6">
    <source>
        <dbReference type="ARBA" id="ARBA00022755"/>
    </source>
</evidence>
<dbReference type="GO" id="GO:0005829">
    <property type="term" value="C:cytosol"/>
    <property type="evidence" value="ECO:0007669"/>
    <property type="project" value="TreeGrafter"/>
</dbReference>
<keyword evidence="6 9" id="KW-0658">Purine biosynthesis</keyword>
<dbReference type="CDD" id="cd01742">
    <property type="entry name" value="GATase1_GMP_Synthase"/>
    <property type="match status" value="1"/>
</dbReference>
<dbReference type="Pfam" id="PF00958">
    <property type="entry name" value="GMP_synt_C"/>
    <property type="match status" value="1"/>
</dbReference>
<dbReference type="NCBIfam" id="NF000848">
    <property type="entry name" value="PRK00074.1"/>
    <property type="match status" value="1"/>
</dbReference>
<dbReference type="RefSeq" id="WP_068713107.1">
    <property type="nucleotide sequence ID" value="NZ_LSZP01000059.1"/>
</dbReference>
<dbReference type="Gene3D" id="3.40.50.880">
    <property type="match status" value="1"/>
</dbReference>
<evidence type="ECO:0000256" key="9">
    <source>
        <dbReference type="HAMAP-Rule" id="MF_00344"/>
    </source>
</evidence>
<dbReference type="CDD" id="cd01997">
    <property type="entry name" value="GMP_synthase_C"/>
    <property type="match status" value="1"/>
</dbReference>
<dbReference type="InterPro" id="IPR001674">
    <property type="entry name" value="GMP_synth_C"/>
</dbReference>
<dbReference type="PROSITE" id="PS51273">
    <property type="entry name" value="GATASE_TYPE_1"/>
    <property type="match status" value="1"/>
</dbReference>
<evidence type="ECO:0000256" key="3">
    <source>
        <dbReference type="ARBA" id="ARBA00022598"/>
    </source>
</evidence>
<dbReference type="Proteomes" id="UP000071392">
    <property type="component" value="Unassembled WGS sequence"/>
</dbReference>
<feature type="domain" description="GMPS ATP-PPase" evidence="11">
    <location>
        <begin position="195"/>
        <end position="388"/>
    </location>
</feature>
<dbReference type="SUPFAM" id="SSF52317">
    <property type="entry name" value="Class I glutamine amidotransferase-like"/>
    <property type="match status" value="1"/>
</dbReference>
<proteinExistence type="inferred from homology"/>
<comment type="subunit">
    <text evidence="9">Homodimer.</text>
</comment>
<dbReference type="GO" id="GO:0003921">
    <property type="term" value="F:GMP synthase activity"/>
    <property type="evidence" value="ECO:0007669"/>
    <property type="project" value="InterPro"/>
</dbReference>
<dbReference type="InterPro" id="IPR022955">
    <property type="entry name" value="GMP_synthase"/>
</dbReference>
<dbReference type="HAMAP" id="MF_00344">
    <property type="entry name" value="GMP_synthase"/>
    <property type="match status" value="1"/>
</dbReference>
<keyword evidence="3 9" id="KW-0436">Ligase</keyword>
<organism evidence="12 13">
    <name type="scientific">Cephaloticoccus capnophilus</name>
    <dbReference type="NCBI Taxonomy" id="1548208"/>
    <lineage>
        <taxon>Bacteria</taxon>
        <taxon>Pseudomonadati</taxon>
        <taxon>Verrucomicrobiota</taxon>
        <taxon>Opitutia</taxon>
        <taxon>Opitutales</taxon>
        <taxon>Opitutaceae</taxon>
        <taxon>Cephaloticoccus</taxon>
    </lineage>
</organism>
<comment type="caution">
    <text evidence="12">The sequence shown here is derived from an EMBL/GenBank/DDBJ whole genome shotgun (WGS) entry which is preliminary data.</text>
</comment>
<comment type="pathway">
    <text evidence="2 9">Purine metabolism; GMP biosynthesis; GMP from XMP (L-Gln route): step 1/1.</text>
</comment>
<keyword evidence="5 9" id="KW-0332">GMP biosynthesis</keyword>
<feature type="active site" description="Nucleophile" evidence="9">
    <location>
        <position position="81"/>
    </location>
</feature>
<dbReference type="FunFam" id="3.40.50.880:FF:000001">
    <property type="entry name" value="GMP synthase [glutamine-hydrolyzing]"/>
    <property type="match status" value="1"/>
</dbReference>
<keyword evidence="8 9" id="KW-0315">Glutamine amidotransferase</keyword>
<dbReference type="Pfam" id="PF00117">
    <property type="entry name" value="GATase"/>
    <property type="match status" value="1"/>
</dbReference>
<dbReference type="InterPro" id="IPR029062">
    <property type="entry name" value="Class_I_gatase-like"/>
</dbReference>
<gene>
    <name evidence="9 12" type="primary">guaA</name>
    <name evidence="12" type="ORF">AXK12_07590</name>
</gene>
<dbReference type="SUPFAM" id="SSF54810">
    <property type="entry name" value="GMP synthetase C-terminal dimerisation domain"/>
    <property type="match status" value="1"/>
</dbReference>
<dbReference type="PRINTS" id="PR00097">
    <property type="entry name" value="ANTSNTHASEII"/>
</dbReference>
<evidence type="ECO:0000313" key="13">
    <source>
        <dbReference type="Proteomes" id="UP000071392"/>
    </source>
</evidence>
<keyword evidence="4 9" id="KW-0547">Nucleotide-binding</keyword>
<dbReference type="PROSITE" id="PS51553">
    <property type="entry name" value="GMPS_ATP_PPASE"/>
    <property type="match status" value="1"/>
</dbReference>
<dbReference type="OrthoDB" id="9802219at2"/>
<evidence type="ECO:0000256" key="7">
    <source>
        <dbReference type="ARBA" id="ARBA00022840"/>
    </source>
</evidence>
<keyword evidence="7 9" id="KW-0067">ATP-binding</keyword>
<accession>A0A139SIN1</accession>
<dbReference type="InterPro" id="IPR017926">
    <property type="entry name" value="GATASE"/>
</dbReference>
<dbReference type="FunFam" id="3.40.50.620:FF:000001">
    <property type="entry name" value="GMP synthase [glutamine-hydrolyzing]"/>
    <property type="match status" value="1"/>
</dbReference>
<feature type="active site" evidence="9">
    <location>
        <position position="168"/>
    </location>
</feature>
<dbReference type="PANTHER" id="PTHR11922">
    <property type="entry name" value="GMP SYNTHASE-RELATED"/>
    <property type="match status" value="1"/>
</dbReference>
<dbReference type="Pfam" id="PF02540">
    <property type="entry name" value="NAD_synthase"/>
    <property type="match status" value="1"/>
</dbReference>
<dbReference type="AlphaFoldDB" id="A0A139SIN1"/>
<name>A0A139SIN1_9BACT</name>
<evidence type="ECO:0000256" key="2">
    <source>
        <dbReference type="ARBA" id="ARBA00005153"/>
    </source>
</evidence>
<dbReference type="STRING" id="1548208.AXK12_07590"/>
<dbReference type="InterPro" id="IPR022310">
    <property type="entry name" value="NAD/GMP_synthase"/>
</dbReference>
<evidence type="ECO:0000256" key="10">
    <source>
        <dbReference type="PROSITE-ProRule" id="PRU00886"/>
    </source>
</evidence>
<feature type="binding site" evidence="10">
    <location>
        <begin position="222"/>
        <end position="228"/>
    </location>
    <ligand>
        <name>ATP</name>
        <dbReference type="ChEBI" id="CHEBI:30616"/>
    </ligand>
</feature>
<dbReference type="InterPro" id="IPR025777">
    <property type="entry name" value="GMPS_ATP_PPase_dom"/>
</dbReference>